<sequence length="74" mass="8426">MEKGTVEKRLDEDYVNQLVMLKTGVDLFSQMLGATIDYADNDMIEKSKSFFKSATHLFFELHVTPAVDSVTHKI</sequence>
<dbReference type="EMBL" id="CAKMMW010000013">
    <property type="protein sequence ID" value="CAH1215298.1"/>
    <property type="molecule type" value="Genomic_DNA"/>
</dbReference>
<evidence type="ECO:0000313" key="1">
    <source>
        <dbReference type="EMBL" id="CAH1215298.1"/>
    </source>
</evidence>
<comment type="caution">
    <text evidence="1">The sequence shown here is derived from an EMBL/GenBank/DDBJ whole genome shotgun (WGS) entry which is preliminary data.</text>
</comment>
<dbReference type="RefSeq" id="WP_236290294.1">
    <property type="nucleotide sequence ID" value="NZ_CAKMMW010000013.1"/>
</dbReference>
<keyword evidence="2" id="KW-1185">Reference proteome</keyword>
<organism evidence="1 2">
    <name type="scientific">Paenibacillus allorhizoplanae</name>
    <dbReference type="NCBI Taxonomy" id="2905648"/>
    <lineage>
        <taxon>Bacteria</taxon>
        <taxon>Bacillati</taxon>
        <taxon>Bacillota</taxon>
        <taxon>Bacilli</taxon>
        <taxon>Bacillales</taxon>
        <taxon>Paenibacillaceae</taxon>
        <taxon>Paenibacillus</taxon>
    </lineage>
</organism>
<evidence type="ECO:0000313" key="2">
    <source>
        <dbReference type="Proteomes" id="UP000838821"/>
    </source>
</evidence>
<protein>
    <submittedName>
        <fullName evidence="1">Uncharacterized protein</fullName>
    </submittedName>
</protein>
<name>A0ABN8GQ87_9BACL</name>
<dbReference type="Proteomes" id="UP000838821">
    <property type="component" value="Unassembled WGS sequence"/>
</dbReference>
<gene>
    <name evidence="1" type="ORF">PAECIP111891_04250</name>
</gene>
<proteinExistence type="predicted"/>
<reference evidence="1" key="1">
    <citation type="submission" date="2022-01" db="EMBL/GenBank/DDBJ databases">
        <authorList>
            <person name="Criscuolo A."/>
        </authorList>
    </citation>
    <scope>NUCLEOTIDE SEQUENCE</scope>
    <source>
        <strain evidence="1">CIP111891</strain>
    </source>
</reference>
<accession>A0ABN8GQ87</accession>